<gene>
    <name evidence="1" type="ORF">QIE55_09770</name>
</gene>
<evidence type="ECO:0000313" key="2">
    <source>
        <dbReference type="Proteomes" id="UP001230933"/>
    </source>
</evidence>
<sequence>MRPGVSPPSLPEYDASDPVESAIVSRLASNWARRATVKKAEPELDDLFDSSLSDYPEALLPFAEHPTYLALSPEQKQRLQAWAWIAFNKNVMDIEKYVVNPGFDVLAEDRLGVGLGDWAAVAVNQAMVDEQYHTLMHFNASSATRRGRGWALPSKALPDVLTVRTRAQALDAAEGPRKIALTQMAFMTVAEVSITAYLDLISDDPGVQSINRATIRLHARDEYCHASIAGELAVLVWDSLDRGDRSYLLEGFEDAMRAFSGTDFGAWRAIMEIEAIPGGRKMLDDVALEPRNELFVQDYSGITSLVQKLQVAPEVTIAAEKYSAS</sequence>
<dbReference type="Gene3D" id="1.10.620.20">
    <property type="entry name" value="Ribonucleotide Reductase, subunit A"/>
    <property type="match status" value="1"/>
</dbReference>
<accession>A0AAX3V973</accession>
<evidence type="ECO:0000313" key="1">
    <source>
        <dbReference type="EMBL" id="WGV51477.2"/>
    </source>
</evidence>
<dbReference type="EMBL" id="CP124545">
    <property type="protein sequence ID" value="WGV51477.2"/>
    <property type="molecule type" value="Genomic_DNA"/>
</dbReference>
<dbReference type="Pfam" id="PF11583">
    <property type="entry name" value="AurF"/>
    <property type="match status" value="1"/>
</dbReference>
<protein>
    <submittedName>
        <fullName evidence="1">Diiron oxygenase</fullName>
    </submittedName>
</protein>
<dbReference type="Proteomes" id="UP001230933">
    <property type="component" value="Chromosome"/>
</dbReference>
<dbReference type="InterPro" id="IPR012348">
    <property type="entry name" value="RNR-like"/>
</dbReference>
<dbReference type="GO" id="GO:0016491">
    <property type="term" value="F:oxidoreductase activity"/>
    <property type="evidence" value="ECO:0007669"/>
    <property type="project" value="InterPro"/>
</dbReference>
<dbReference type="RefSeq" id="WP_308372228.1">
    <property type="nucleotide sequence ID" value="NZ_CP124545.1"/>
</dbReference>
<organism evidence="1 2">
    <name type="scientific">Rhodococcus erythropolis</name>
    <name type="common">Arthrobacter picolinophilus</name>
    <dbReference type="NCBI Taxonomy" id="1833"/>
    <lineage>
        <taxon>Bacteria</taxon>
        <taxon>Bacillati</taxon>
        <taxon>Actinomycetota</taxon>
        <taxon>Actinomycetes</taxon>
        <taxon>Mycobacteriales</taxon>
        <taxon>Nocardiaceae</taxon>
        <taxon>Rhodococcus</taxon>
        <taxon>Rhodococcus erythropolis group</taxon>
    </lineage>
</organism>
<reference evidence="1" key="1">
    <citation type="submission" date="2023-08" db="EMBL/GenBank/DDBJ databases">
        <title>Isolation and Characterization of Rhodococcus erythropolis MGMM8.</title>
        <authorList>
            <person name="Diabankana R.G.C."/>
            <person name="Afordoanyi D.M."/>
            <person name="Validov S.Z."/>
        </authorList>
    </citation>
    <scope>NUCLEOTIDE SEQUENCE</scope>
    <source>
        <strain evidence="1">MGMM8</strain>
    </source>
</reference>
<proteinExistence type="predicted"/>
<name>A0AAX3V973_RHOER</name>
<dbReference type="AlphaFoldDB" id="A0AAX3V973"/>
<dbReference type="InterPro" id="IPR025859">
    <property type="entry name" value="AurF/CmlI"/>
</dbReference>